<protein>
    <submittedName>
        <fullName evidence="3">F-box protein At1g12190</fullName>
    </submittedName>
</protein>
<dbReference type="InterPro" id="IPR036047">
    <property type="entry name" value="F-box-like_dom_sf"/>
</dbReference>
<accession>A0ABM1R5V5</accession>
<feature type="domain" description="F-box" evidence="1">
    <location>
        <begin position="1"/>
        <end position="46"/>
    </location>
</feature>
<dbReference type="PROSITE" id="PS50181">
    <property type="entry name" value="FBOX"/>
    <property type="match status" value="1"/>
</dbReference>
<dbReference type="PANTHER" id="PTHR31672:SF13">
    <property type="entry name" value="F-BOX PROTEIN CPR30-LIKE"/>
    <property type="match status" value="1"/>
</dbReference>
<dbReference type="Pfam" id="PF07734">
    <property type="entry name" value="FBA_1"/>
    <property type="match status" value="1"/>
</dbReference>
<dbReference type="SMART" id="SM00256">
    <property type="entry name" value="FBOX"/>
    <property type="match status" value="1"/>
</dbReference>
<evidence type="ECO:0000259" key="1">
    <source>
        <dbReference type="PROSITE" id="PS50181"/>
    </source>
</evidence>
<dbReference type="PANTHER" id="PTHR31672">
    <property type="entry name" value="BNACNNG10540D PROTEIN"/>
    <property type="match status" value="1"/>
</dbReference>
<dbReference type="InterPro" id="IPR017451">
    <property type="entry name" value="F-box-assoc_interact_dom"/>
</dbReference>
<reference evidence="2" key="1">
    <citation type="journal article" date="2014" name="Nat. Commun.">
        <title>The emerging biofuel crop Camelina sativa retains a highly undifferentiated hexaploid genome structure.</title>
        <authorList>
            <person name="Kagale S."/>
            <person name="Koh C."/>
            <person name="Nixon J."/>
            <person name="Bollina V."/>
            <person name="Clarke W.E."/>
            <person name="Tuteja R."/>
            <person name="Spillane C."/>
            <person name="Robinson S.J."/>
            <person name="Links M.G."/>
            <person name="Clarke C."/>
            <person name="Higgins E.E."/>
            <person name="Huebert T."/>
            <person name="Sharpe A.G."/>
            <person name="Parkin I.A."/>
        </authorList>
    </citation>
    <scope>NUCLEOTIDE SEQUENCE [LARGE SCALE GENOMIC DNA]</scope>
    <source>
        <strain evidence="2">cv. DH55</strain>
    </source>
</reference>
<organism evidence="2 3">
    <name type="scientific">Camelina sativa</name>
    <name type="common">False flax</name>
    <name type="synonym">Myagrum sativum</name>
    <dbReference type="NCBI Taxonomy" id="90675"/>
    <lineage>
        <taxon>Eukaryota</taxon>
        <taxon>Viridiplantae</taxon>
        <taxon>Streptophyta</taxon>
        <taxon>Embryophyta</taxon>
        <taxon>Tracheophyta</taxon>
        <taxon>Spermatophyta</taxon>
        <taxon>Magnoliopsida</taxon>
        <taxon>eudicotyledons</taxon>
        <taxon>Gunneridae</taxon>
        <taxon>Pentapetalae</taxon>
        <taxon>rosids</taxon>
        <taxon>malvids</taxon>
        <taxon>Brassicales</taxon>
        <taxon>Brassicaceae</taxon>
        <taxon>Camelineae</taxon>
        <taxon>Camelina</taxon>
    </lineage>
</organism>
<dbReference type="Proteomes" id="UP000694864">
    <property type="component" value="Chromosome 17"/>
</dbReference>
<dbReference type="GeneID" id="109129868"/>
<evidence type="ECO:0000313" key="2">
    <source>
        <dbReference type="Proteomes" id="UP000694864"/>
    </source>
</evidence>
<gene>
    <name evidence="3" type="primary">LOC109129868</name>
</gene>
<evidence type="ECO:0000313" key="3">
    <source>
        <dbReference type="RefSeq" id="XP_019094393.1"/>
    </source>
</evidence>
<dbReference type="NCBIfam" id="TIGR01640">
    <property type="entry name" value="F_box_assoc_1"/>
    <property type="match status" value="1"/>
</dbReference>
<dbReference type="InterPro" id="IPR001810">
    <property type="entry name" value="F-box_dom"/>
</dbReference>
<dbReference type="InterPro" id="IPR050796">
    <property type="entry name" value="SCF_F-box_component"/>
</dbReference>
<reference evidence="3" key="2">
    <citation type="submission" date="2025-08" db="UniProtKB">
        <authorList>
            <consortium name="RefSeq"/>
        </authorList>
    </citation>
    <scope>IDENTIFICATION</scope>
    <source>
        <tissue evidence="3">Leaf</tissue>
    </source>
</reference>
<name>A0ABM1R5V5_CAMSA</name>
<proteinExistence type="predicted"/>
<dbReference type="RefSeq" id="XP_019094393.1">
    <property type="nucleotide sequence ID" value="XM_019238848.1"/>
</dbReference>
<dbReference type="InterPro" id="IPR006527">
    <property type="entry name" value="F-box-assoc_dom_typ1"/>
</dbReference>
<sequence>MAHVNLPEELVEEILHRCPSLSLSRFRTVSKEWNTLFNDTTFIHKHLALIRTQFLLWTNSKVYSVGLNLNDNDPKVELRELALNIPDLSYHRTTNFLPCNDLLFCASWWWNNKAVVWNPSLRQTRCIKSEEEHFRFGGIGYDSGNPGKGYHIFGYSYRRRSFNGTNSMFYKRFSMYNFGSNAWKCINDVSEEETFIEGSDSLDNNVSLNGNLYWAASDFTVDKYVIQSFDFSKEILKIFCVLPWKKKYSDIPVLSVFRGDRLSVLNKFKGTNDIEIWVTKNKINEDVENVVWMMFMTISIPIYKGSSPSYFINDIYEKRLVMCCSDESGKGCIYIVSGHARKKIQIDFDVSEFSHCFYDPSLIPIPCEGSDQETDNN</sequence>
<dbReference type="SUPFAM" id="SSF81383">
    <property type="entry name" value="F-box domain"/>
    <property type="match status" value="1"/>
</dbReference>
<dbReference type="Gene3D" id="1.20.1280.50">
    <property type="match status" value="1"/>
</dbReference>
<dbReference type="Pfam" id="PF00646">
    <property type="entry name" value="F-box"/>
    <property type="match status" value="1"/>
</dbReference>
<keyword evidence="2" id="KW-1185">Reference proteome</keyword>